<evidence type="ECO:0000313" key="2">
    <source>
        <dbReference type="EMBL" id="KAF3276651.1"/>
    </source>
</evidence>
<name>A0A7C8VKV5_ORBOL</name>
<dbReference type="Proteomes" id="UP000474640">
    <property type="component" value="Unassembled WGS sequence"/>
</dbReference>
<dbReference type="EMBL" id="JAABOJ010000032">
    <property type="protein sequence ID" value="KAF3276651.1"/>
    <property type="molecule type" value="Genomic_DNA"/>
</dbReference>
<sequence length="246" mass="26604">MAGKRPPEPKYRPEPELVIMASRAQQLHEPLKLTTLIRADEASFNMLGIHTLRIPRGFPTSINLKKMTLEFHGYVAVPNVHYSIDIISSPPRGVVDGFTSAAAALERLNQIYDLGHTKLNKGNEWFSNDTNVLHFISLTAPVQRGIKLFARINGKFVDNNEVRSETIDFEELRKSGSAAQAAAPTTNTTGTTATATGGGPVNPAAAPPPPPQITTVDDEFVIVLRFLCLSTGNIGHVTGVVGLEIS</sequence>
<protein>
    <submittedName>
        <fullName evidence="2">Uncharacterized protein</fullName>
    </submittedName>
</protein>
<evidence type="ECO:0000256" key="1">
    <source>
        <dbReference type="SAM" id="MobiDB-lite"/>
    </source>
</evidence>
<comment type="caution">
    <text evidence="2">The sequence shown here is derived from an EMBL/GenBank/DDBJ whole genome shotgun (WGS) entry which is preliminary data.</text>
</comment>
<dbReference type="AlphaFoldDB" id="A0A7C8VKV5"/>
<feature type="compositionally biased region" description="Low complexity" evidence="1">
    <location>
        <begin position="178"/>
        <end position="195"/>
    </location>
</feature>
<reference evidence="2 3" key="1">
    <citation type="submission" date="2020-01" db="EMBL/GenBank/DDBJ databases">
        <authorList>
            <person name="Palmer J.M."/>
        </authorList>
    </citation>
    <scope>NUCLEOTIDE SEQUENCE [LARGE SCALE GENOMIC DNA]</scope>
    <source>
        <strain evidence="2 3">TWF970</strain>
    </source>
</reference>
<proteinExistence type="predicted"/>
<dbReference type="OrthoDB" id="5343604at2759"/>
<evidence type="ECO:0000313" key="3">
    <source>
        <dbReference type="Proteomes" id="UP000474640"/>
    </source>
</evidence>
<accession>A0A7C8VKV5</accession>
<feature type="region of interest" description="Disordered" evidence="1">
    <location>
        <begin position="175"/>
        <end position="212"/>
    </location>
</feature>
<organism evidence="2 3">
    <name type="scientific">Orbilia oligospora</name>
    <name type="common">Nematode-trapping fungus</name>
    <name type="synonym">Arthrobotrys oligospora</name>
    <dbReference type="NCBI Taxonomy" id="2813651"/>
    <lineage>
        <taxon>Eukaryota</taxon>
        <taxon>Fungi</taxon>
        <taxon>Dikarya</taxon>
        <taxon>Ascomycota</taxon>
        <taxon>Pezizomycotina</taxon>
        <taxon>Orbiliomycetes</taxon>
        <taxon>Orbiliales</taxon>
        <taxon>Orbiliaceae</taxon>
        <taxon>Orbilia</taxon>
    </lineage>
</organism>
<gene>
    <name evidence="2" type="ORF">TWF970_006234</name>
</gene>